<dbReference type="KEGG" id="pmes:FX988_01802"/>
<comment type="similarity">
    <text evidence="1">Belongs to the sulfatase family.</text>
</comment>
<dbReference type="GO" id="GO:0046872">
    <property type="term" value="F:metal ion binding"/>
    <property type="evidence" value="ECO:0007669"/>
    <property type="project" value="UniProtKB-KW"/>
</dbReference>
<dbReference type="Proteomes" id="UP000464524">
    <property type="component" value="Chromosome"/>
</dbReference>
<dbReference type="RefSeq" id="WP_160179288.1">
    <property type="nucleotide sequence ID" value="NZ_CP047656.1"/>
</dbReference>
<dbReference type="SUPFAM" id="SSF53649">
    <property type="entry name" value="Alkaline phosphatase-like"/>
    <property type="match status" value="1"/>
</dbReference>
<reference evidence="7 8" key="1">
    <citation type="submission" date="2019-12" db="EMBL/GenBank/DDBJ databases">
        <title>Genome sequencing and assembly of endphytes of Porphyra tenera.</title>
        <authorList>
            <person name="Park J.M."/>
            <person name="Shin R."/>
            <person name="Jo S.H."/>
        </authorList>
    </citation>
    <scope>NUCLEOTIDE SEQUENCE [LARGE SCALE GENOMIC DNA]</scope>
    <source>
        <strain evidence="7 8">GPM4</strain>
    </source>
</reference>
<dbReference type="InterPro" id="IPR000917">
    <property type="entry name" value="Sulfatase_N"/>
</dbReference>
<keyword evidence="8" id="KW-1185">Reference proteome</keyword>
<dbReference type="EMBL" id="CP047656">
    <property type="protein sequence ID" value="QHJ11568.1"/>
    <property type="molecule type" value="Genomic_DNA"/>
</dbReference>
<dbReference type="InterPro" id="IPR050738">
    <property type="entry name" value="Sulfatase"/>
</dbReference>
<dbReference type="EC" id="3.1.6.1" evidence="7"/>
<dbReference type="InterPro" id="IPR024607">
    <property type="entry name" value="Sulfatase_CS"/>
</dbReference>
<dbReference type="PANTHER" id="PTHR42693:SF33">
    <property type="entry name" value="ARYLSULFATASE"/>
    <property type="match status" value="1"/>
</dbReference>
<evidence type="ECO:0000313" key="8">
    <source>
        <dbReference type="Proteomes" id="UP000464524"/>
    </source>
</evidence>
<evidence type="ECO:0000256" key="2">
    <source>
        <dbReference type="ARBA" id="ARBA00022723"/>
    </source>
</evidence>
<evidence type="ECO:0000256" key="4">
    <source>
        <dbReference type="ARBA" id="ARBA00022837"/>
    </source>
</evidence>
<dbReference type="AlphaFoldDB" id="A0A857JJY4"/>
<name>A0A857JJY4_9ALTE</name>
<keyword evidence="4" id="KW-0106">Calcium</keyword>
<evidence type="ECO:0000259" key="6">
    <source>
        <dbReference type="Pfam" id="PF00884"/>
    </source>
</evidence>
<feature type="domain" description="Sulfatase N-terminal" evidence="6">
    <location>
        <begin position="28"/>
        <end position="435"/>
    </location>
</feature>
<dbReference type="Pfam" id="PF00884">
    <property type="entry name" value="Sulfatase"/>
    <property type="match status" value="1"/>
</dbReference>
<evidence type="ECO:0000256" key="3">
    <source>
        <dbReference type="ARBA" id="ARBA00022801"/>
    </source>
</evidence>
<evidence type="ECO:0000256" key="5">
    <source>
        <dbReference type="SAM" id="SignalP"/>
    </source>
</evidence>
<proteinExistence type="inferred from homology"/>
<evidence type="ECO:0000313" key="7">
    <source>
        <dbReference type="EMBL" id="QHJ11568.1"/>
    </source>
</evidence>
<protein>
    <submittedName>
        <fullName evidence="7">Arylsulfatase</fullName>
        <ecNumber evidence="7">3.1.6.1</ecNumber>
    </submittedName>
</protein>
<keyword evidence="5" id="KW-0732">Signal</keyword>
<evidence type="ECO:0000256" key="1">
    <source>
        <dbReference type="ARBA" id="ARBA00008779"/>
    </source>
</evidence>
<feature type="chain" id="PRO_5032887212" evidence="5">
    <location>
        <begin position="20"/>
        <end position="571"/>
    </location>
</feature>
<accession>A0A857JJY4</accession>
<sequence>MNKIIVLLLLTLFSSSALSEGQKEADKPNFLLIVADDLGYSDLGSFGGEIQTPHLDALANKGVKFTNFYSAPTCSPARAMMLSGMDNHLVGLGTQKYYWAEEQKGRPGYEGYLNNRFVTVATRLKDAGYHTYMAGKWHLGYDESSFPSSRGFEESFALVEGGASHLDQRGVIPKAAKANYIKDGKPVDLPEDFFSSAFYTDTLINNIESHRKDGKPFFAYAAYTAPHWPLQAPKAFLDKYQGVYDKGYGEIAQQRLARMQKMAIVDENAVVQSAPDFYPKWDKLTPSQQAREARLMEVYAAMVDALDYNIGRLIEYLKKTKQFENTVIVFVSDNGAEGADPMDITTPAQPNAQWIPENFDNSFANIGKANSFVSVGPGWAAVSSTPSRLFKGFTAEGGIKVPAFIFSPKLARQSHLSHEFISVKDIAPTFLELAGLPLDSASYHERAVLPMTGKSMLRYLMDQEDTLHGADFNEAWELFGRRAVRSGDWKMVWLNEPWGNDRWQLYNLANDPAESKDVFSQFPEVVAKLTKIWEQYVAQNEMVVVDKVDIQYTNGTSHYQHKMNSDGGLPK</sequence>
<dbReference type="PROSITE" id="PS00149">
    <property type="entry name" value="SULFATASE_2"/>
    <property type="match status" value="1"/>
</dbReference>
<dbReference type="InterPro" id="IPR017850">
    <property type="entry name" value="Alkaline_phosphatase_core_sf"/>
</dbReference>
<dbReference type="Gene3D" id="3.40.720.10">
    <property type="entry name" value="Alkaline Phosphatase, subunit A"/>
    <property type="match status" value="1"/>
</dbReference>
<dbReference type="OrthoDB" id="9803751at2"/>
<dbReference type="GO" id="GO:0004065">
    <property type="term" value="F:arylsulfatase activity"/>
    <property type="evidence" value="ECO:0007669"/>
    <property type="project" value="UniProtKB-EC"/>
</dbReference>
<feature type="signal peptide" evidence="5">
    <location>
        <begin position="1"/>
        <end position="19"/>
    </location>
</feature>
<keyword evidence="3 7" id="KW-0378">Hydrolase</keyword>
<dbReference type="CDD" id="cd16025">
    <property type="entry name" value="PAS_like"/>
    <property type="match status" value="1"/>
</dbReference>
<dbReference type="Gene3D" id="3.30.1120.10">
    <property type="match status" value="1"/>
</dbReference>
<gene>
    <name evidence="7" type="ORF">FX988_01802</name>
</gene>
<keyword evidence="2" id="KW-0479">Metal-binding</keyword>
<organism evidence="7 8">
    <name type="scientific">Paraglaciecola mesophila</name>
    <dbReference type="NCBI Taxonomy" id="197222"/>
    <lineage>
        <taxon>Bacteria</taxon>
        <taxon>Pseudomonadati</taxon>
        <taxon>Pseudomonadota</taxon>
        <taxon>Gammaproteobacteria</taxon>
        <taxon>Alteromonadales</taxon>
        <taxon>Alteromonadaceae</taxon>
        <taxon>Paraglaciecola</taxon>
    </lineage>
</organism>
<dbReference type="PANTHER" id="PTHR42693">
    <property type="entry name" value="ARYLSULFATASE FAMILY MEMBER"/>
    <property type="match status" value="1"/>
</dbReference>